<dbReference type="PANTHER" id="PTHR23221:SF7">
    <property type="entry name" value="PHOSPHATIDYLINOSITOL-GLYCAN-SPECIFIC PHOSPHOLIPASE D"/>
    <property type="match status" value="1"/>
</dbReference>
<evidence type="ECO:0000313" key="14">
    <source>
        <dbReference type="EMBL" id="EKC40766.1"/>
    </source>
</evidence>
<evidence type="ECO:0000256" key="3">
    <source>
        <dbReference type="ARBA" id="ARBA00012284"/>
    </source>
</evidence>
<comment type="subcellular location">
    <subcellularLocation>
        <location evidence="1">Secreted</location>
    </subcellularLocation>
</comment>
<keyword evidence="6" id="KW-0732">Signal</keyword>
<dbReference type="PANTHER" id="PTHR23221">
    <property type="entry name" value="GLYCOSYLPHOSPHATIDYLINOSITOL PHOSPHOLIPASE D"/>
    <property type="match status" value="1"/>
</dbReference>
<dbReference type="Pfam" id="PF00882">
    <property type="entry name" value="Zn_dep_PLPC"/>
    <property type="match status" value="1"/>
</dbReference>
<feature type="domain" description="Phospholipase C/D" evidence="13">
    <location>
        <begin position="9"/>
        <end position="174"/>
    </location>
</feature>
<dbReference type="AlphaFoldDB" id="K1S0H7"/>
<keyword evidence="5" id="KW-0964">Secreted</keyword>
<dbReference type="PRINTS" id="PR00718">
    <property type="entry name" value="PHPHLIPASED"/>
</dbReference>
<dbReference type="GO" id="GO:0005615">
    <property type="term" value="C:extracellular space"/>
    <property type="evidence" value="ECO:0007669"/>
    <property type="project" value="TreeGrafter"/>
</dbReference>
<dbReference type="InterPro" id="IPR013519">
    <property type="entry name" value="Int_alpha_beta-p"/>
</dbReference>
<dbReference type="Gene3D" id="2.130.10.130">
    <property type="entry name" value="Integrin alpha, N-terminal"/>
    <property type="match status" value="3"/>
</dbReference>
<comment type="similarity">
    <text evidence="2">Belongs to the GPLD1 family.</text>
</comment>
<dbReference type="EMBL" id="JH818314">
    <property type="protein sequence ID" value="EKC40766.1"/>
    <property type="molecule type" value="Genomic_DNA"/>
</dbReference>
<evidence type="ECO:0000256" key="6">
    <source>
        <dbReference type="ARBA" id="ARBA00022729"/>
    </source>
</evidence>
<dbReference type="SMART" id="SM00191">
    <property type="entry name" value="Int_alpha"/>
    <property type="match status" value="5"/>
</dbReference>
<feature type="region of interest" description="Disordered" evidence="12">
    <location>
        <begin position="955"/>
        <end position="1010"/>
    </location>
</feature>
<accession>K1S0H7</accession>
<dbReference type="Pfam" id="PF01839">
    <property type="entry name" value="FG-GAP"/>
    <property type="match status" value="4"/>
</dbReference>
<proteinExistence type="inferred from homology"/>
<keyword evidence="9" id="KW-0325">Glycoprotein</keyword>
<gene>
    <name evidence="14" type="ORF">CGI_10021257</name>
</gene>
<feature type="compositionally biased region" description="Gly residues" evidence="12">
    <location>
        <begin position="973"/>
        <end position="984"/>
    </location>
</feature>
<keyword evidence="8" id="KW-0378">Hydrolase</keyword>
<dbReference type="PROSITE" id="PS51470">
    <property type="entry name" value="FG_GAP"/>
    <property type="match status" value="4"/>
</dbReference>
<reference evidence="14" key="1">
    <citation type="journal article" date="2012" name="Nature">
        <title>The oyster genome reveals stress adaptation and complexity of shell formation.</title>
        <authorList>
            <person name="Zhang G."/>
            <person name="Fang X."/>
            <person name="Guo X."/>
            <person name="Li L."/>
            <person name="Luo R."/>
            <person name="Xu F."/>
            <person name="Yang P."/>
            <person name="Zhang L."/>
            <person name="Wang X."/>
            <person name="Qi H."/>
            <person name="Xiong Z."/>
            <person name="Que H."/>
            <person name="Xie Y."/>
            <person name="Holland P.W."/>
            <person name="Paps J."/>
            <person name="Zhu Y."/>
            <person name="Wu F."/>
            <person name="Chen Y."/>
            <person name="Wang J."/>
            <person name="Peng C."/>
            <person name="Meng J."/>
            <person name="Yang L."/>
            <person name="Liu J."/>
            <person name="Wen B."/>
            <person name="Zhang N."/>
            <person name="Huang Z."/>
            <person name="Zhu Q."/>
            <person name="Feng Y."/>
            <person name="Mount A."/>
            <person name="Hedgecock D."/>
            <person name="Xu Z."/>
            <person name="Liu Y."/>
            <person name="Domazet-Loso T."/>
            <person name="Du Y."/>
            <person name="Sun X."/>
            <person name="Zhang S."/>
            <person name="Liu B."/>
            <person name="Cheng P."/>
            <person name="Jiang X."/>
            <person name="Li J."/>
            <person name="Fan D."/>
            <person name="Wang W."/>
            <person name="Fu W."/>
            <person name="Wang T."/>
            <person name="Wang B."/>
            <person name="Zhang J."/>
            <person name="Peng Z."/>
            <person name="Li Y."/>
            <person name="Li N."/>
            <person name="Wang J."/>
            <person name="Chen M."/>
            <person name="He Y."/>
            <person name="Tan F."/>
            <person name="Song X."/>
            <person name="Zheng Q."/>
            <person name="Huang R."/>
            <person name="Yang H."/>
            <person name="Du X."/>
            <person name="Chen L."/>
            <person name="Yang M."/>
            <person name="Gaffney P.M."/>
            <person name="Wang S."/>
            <person name="Luo L."/>
            <person name="She Z."/>
            <person name="Ming Y."/>
            <person name="Huang W."/>
            <person name="Zhang S."/>
            <person name="Huang B."/>
            <person name="Zhang Y."/>
            <person name="Qu T."/>
            <person name="Ni P."/>
            <person name="Miao G."/>
            <person name="Wang J."/>
            <person name="Wang Q."/>
            <person name="Steinberg C.E."/>
            <person name="Wang H."/>
            <person name="Li N."/>
            <person name="Qian L."/>
            <person name="Zhang G."/>
            <person name="Li Y."/>
            <person name="Yang H."/>
            <person name="Liu X."/>
            <person name="Wang J."/>
            <person name="Yin Y."/>
            <person name="Wang J."/>
        </authorList>
    </citation>
    <scope>NUCLEOTIDE SEQUENCE [LARGE SCALE GENOMIC DNA]</scope>
    <source>
        <strain evidence="14">05x7-T-G4-1.051#20</strain>
    </source>
</reference>
<feature type="compositionally biased region" description="Low complexity" evidence="12">
    <location>
        <begin position="985"/>
        <end position="995"/>
    </location>
</feature>
<dbReference type="InterPro" id="IPR029002">
    <property type="entry name" value="PLPC/GPLD1"/>
</dbReference>
<dbReference type="InterPro" id="IPR028994">
    <property type="entry name" value="Integrin_alpha_N"/>
</dbReference>
<evidence type="ECO:0000256" key="11">
    <source>
        <dbReference type="ARBA" id="ARBA00093237"/>
    </source>
</evidence>
<evidence type="ECO:0000256" key="10">
    <source>
        <dbReference type="ARBA" id="ARBA00029753"/>
    </source>
</evidence>
<evidence type="ECO:0000256" key="8">
    <source>
        <dbReference type="ARBA" id="ARBA00022801"/>
    </source>
</evidence>
<dbReference type="HOGENOM" id="CLU_011756_0_0_1"/>
<evidence type="ECO:0000256" key="4">
    <source>
        <dbReference type="ARBA" id="ARBA00015988"/>
    </source>
</evidence>
<evidence type="ECO:0000259" key="13">
    <source>
        <dbReference type="Pfam" id="PF00882"/>
    </source>
</evidence>
<dbReference type="InterPro" id="IPR001028">
    <property type="entry name" value="Gprt_PLipase_D"/>
</dbReference>
<protein>
    <recommendedName>
        <fullName evidence="4">Phosphatidylinositol-glycan-specific phospholipase D</fullName>
        <ecNumber evidence="3">3.1.4.50</ecNumber>
    </recommendedName>
    <alternativeName>
        <fullName evidence="10">Glycosyl-phosphatidylinositol-specific phospholipase D</fullName>
    </alternativeName>
</protein>
<dbReference type="EC" id="3.1.4.50" evidence="3"/>
<dbReference type="InterPro" id="IPR013517">
    <property type="entry name" value="FG-GAP"/>
</dbReference>
<evidence type="ECO:0000256" key="2">
    <source>
        <dbReference type="ARBA" id="ARBA00008652"/>
    </source>
</evidence>
<sequence length="1010" mass="112630">MPAYVCRMIAERAKDSFQENSHYRKLMDIHEDAFNGGAPYPDAFYDDICFKGIYHDVSEDTHWGEFLNVSINYINKLPKPWDMATEKLFVFVMALMSHQVADITWHSLYLEQGFLPTMGYMNFHGSYSNAHPVGDFGNHQFLYLPVDDLYNIYKEFYGKTRIDKDTIELCSGLLLLSEIAEILLGSEPFLVIANDSNFLIDNEMEYFQGGLTDMASLTTRKWNDAITMIEQGVQACHVPHSTVFINCTKGLDRSPDNLAPVKKSRYQRPRLYDLTMDDLRITPSLRGVKIQMADKLKDRVLDRKRKDYNFFQRKSFEFAESGNKRQPNFTIDYSSSRNYSQLGWSLVAKDLDGDGNEDLVVGSPGYSTSNEPQRGRVYILYSGDSGLPVGASPFVDIDNMTLGYNKILEGNPGEYSRFGYALAAIDINLDGNMDIAVSASSLSYRGLLDYNGVVYVYFGSGVKRSWNSKPDLVITCQMQFCNLGSSMTSLDINNDGKDDLVIGSPFASVKNLTQNGMVTALLSSNSLVSGMVIPVEKLTQTWILFGNQSYSWFGHRLNAKKKQLLVSQPYYRLCKSCGSYLATDIQSVGKLNIYSFGKSFNTKPSLSINGRNRFDQAGYSSDIGDPFGNGSSILAVGIPGMDVIGRVDSSSEKFTQGGGVVLMTTELKEVAQFTGDRMFSRFGSVVKFSDVNGDGIDDLLISAPIRNDNPTILINSRINGKVYVFYGGSQFPLNNATVSPVCGSISPCSEILANLTLGYGLDWKTDFGKPMTILKCKQQVQIVVSAPGNGDNFKSRTMKQSGNLHSVDMDGVSVDLYILHTVWTAACAVAIRWARAMNIYQHCIITVLFLAVVGDIGSVLNTLWSSGFELASSSSGFLLPVAESAQSGVLNKIQQNKGKKNNTILKHKLQGKNGTNRIRWGKKNKGDKKHWTVDDKKKVFKPKWWKKEHKWWKKEHVKGHGKAGAHGNWRFGQKGGNGRWGGGSRNRTNSTSSRGRGWRQGWSKHWKLDG</sequence>
<dbReference type="GO" id="GO:0031012">
    <property type="term" value="C:extracellular matrix"/>
    <property type="evidence" value="ECO:0007669"/>
    <property type="project" value="TreeGrafter"/>
</dbReference>
<dbReference type="InParanoid" id="K1S0H7"/>
<evidence type="ECO:0000256" key="7">
    <source>
        <dbReference type="ARBA" id="ARBA00022737"/>
    </source>
</evidence>
<dbReference type="GO" id="GO:0004621">
    <property type="term" value="F:glycosylphosphatidylinositol phospholipase D activity"/>
    <property type="evidence" value="ECO:0007669"/>
    <property type="project" value="UniProtKB-EC"/>
</dbReference>
<evidence type="ECO:0000256" key="5">
    <source>
        <dbReference type="ARBA" id="ARBA00022525"/>
    </source>
</evidence>
<name>K1S0H7_MAGGI</name>
<organism evidence="14">
    <name type="scientific">Magallana gigas</name>
    <name type="common">Pacific oyster</name>
    <name type="synonym">Crassostrea gigas</name>
    <dbReference type="NCBI Taxonomy" id="29159"/>
    <lineage>
        <taxon>Eukaryota</taxon>
        <taxon>Metazoa</taxon>
        <taxon>Spiralia</taxon>
        <taxon>Lophotrochozoa</taxon>
        <taxon>Mollusca</taxon>
        <taxon>Bivalvia</taxon>
        <taxon>Autobranchia</taxon>
        <taxon>Pteriomorphia</taxon>
        <taxon>Ostreida</taxon>
        <taxon>Ostreoidea</taxon>
        <taxon>Ostreidae</taxon>
        <taxon>Magallana</taxon>
    </lineage>
</organism>
<evidence type="ECO:0000256" key="9">
    <source>
        <dbReference type="ARBA" id="ARBA00023180"/>
    </source>
</evidence>
<comment type="catalytic activity">
    <reaction evidence="11">
        <text>a 6-(alpha-D-glucosaminyl)-1-(1,2-diacyl-sn-glycero-3-phospho)-1D-myo-inositol + H2O = 6-(alpha-D-glucosaminyl)-1D-myo-inositol + a 1,2-diacyl-sn-glycero-3-phosphate + H(+)</text>
        <dbReference type="Rhea" id="RHEA:10832"/>
        <dbReference type="ChEBI" id="CHEBI:15377"/>
        <dbReference type="ChEBI" id="CHEBI:15378"/>
        <dbReference type="ChEBI" id="CHEBI:57997"/>
        <dbReference type="ChEBI" id="CHEBI:58608"/>
        <dbReference type="ChEBI" id="CHEBI:58700"/>
        <dbReference type="EC" id="3.1.4.50"/>
    </reaction>
</comment>
<keyword evidence="7" id="KW-0677">Repeat</keyword>
<evidence type="ECO:0000256" key="1">
    <source>
        <dbReference type="ARBA" id="ARBA00004613"/>
    </source>
</evidence>
<dbReference type="SUPFAM" id="SSF69318">
    <property type="entry name" value="Integrin alpha N-terminal domain"/>
    <property type="match status" value="2"/>
</dbReference>
<evidence type="ECO:0000256" key="12">
    <source>
        <dbReference type="SAM" id="MobiDB-lite"/>
    </source>
</evidence>